<comment type="caution">
    <text evidence="1">The sequence shown here is derived from an EMBL/GenBank/DDBJ whole genome shotgun (WGS) entry which is preliminary data.</text>
</comment>
<dbReference type="RefSeq" id="WP_086323937.1">
    <property type="nucleotide sequence ID" value="NZ_NGKW01000014.1"/>
</dbReference>
<evidence type="ECO:0000313" key="2">
    <source>
        <dbReference type="Proteomes" id="UP000194885"/>
    </source>
</evidence>
<sequence>MDTATDQIENSLTSLMKAKFGVTRSSSVKLTEKDTLYTIFRKLADNIYKNGTWTQEDEIQAVDTLIRNRNNFSIDTENIEWTDRKGANWQANVSITPVDEQDKLTLGDRIDGKITYKTLVNRVNRIR</sequence>
<dbReference type="AlphaFoldDB" id="A0A242B028"/>
<accession>A0A242B028</accession>
<dbReference type="Proteomes" id="UP000194885">
    <property type="component" value="Unassembled WGS sequence"/>
</dbReference>
<organism evidence="1 2">
    <name type="scientific">Enterococcus faecium</name>
    <name type="common">Streptococcus faecium</name>
    <dbReference type="NCBI Taxonomy" id="1352"/>
    <lineage>
        <taxon>Bacteria</taxon>
        <taxon>Bacillati</taxon>
        <taxon>Bacillota</taxon>
        <taxon>Bacilli</taxon>
        <taxon>Lactobacillales</taxon>
        <taxon>Enterococcaceae</taxon>
        <taxon>Enterococcus</taxon>
    </lineage>
</organism>
<protein>
    <submittedName>
        <fullName evidence="1">Uncharacterized protein</fullName>
    </submittedName>
</protein>
<proteinExistence type="predicted"/>
<name>A0A242B028_ENTFC</name>
<evidence type="ECO:0000313" key="1">
    <source>
        <dbReference type="EMBL" id="OTN86669.1"/>
    </source>
</evidence>
<reference evidence="1 2" key="1">
    <citation type="submission" date="2017-05" db="EMBL/GenBank/DDBJ databases">
        <title>The Genome Sequence of Enterococcus faecium 7H8_DIV0219.</title>
        <authorList>
            <consortium name="The Broad Institute Genomics Platform"/>
            <consortium name="The Broad Institute Genomic Center for Infectious Diseases"/>
            <person name="Earl A."/>
            <person name="Manson A."/>
            <person name="Schwartman J."/>
            <person name="Gilmore M."/>
            <person name="Abouelleil A."/>
            <person name="Cao P."/>
            <person name="Chapman S."/>
            <person name="Cusick C."/>
            <person name="Shea T."/>
            <person name="Young S."/>
            <person name="Neafsey D."/>
            <person name="Nusbaum C."/>
            <person name="Birren B."/>
        </authorList>
    </citation>
    <scope>NUCLEOTIDE SEQUENCE [LARGE SCALE GENOMIC DNA]</scope>
    <source>
        <strain evidence="1 2">7H8_DIV0219</strain>
    </source>
</reference>
<gene>
    <name evidence="1" type="ORF">A5810_002981</name>
</gene>
<dbReference type="EMBL" id="NGKW01000014">
    <property type="protein sequence ID" value="OTN86669.1"/>
    <property type="molecule type" value="Genomic_DNA"/>
</dbReference>